<dbReference type="GO" id="GO:0003677">
    <property type="term" value="F:DNA binding"/>
    <property type="evidence" value="ECO:0007669"/>
    <property type="project" value="UniProtKB-KW"/>
</dbReference>
<evidence type="ECO:0000313" key="1">
    <source>
        <dbReference type="EMBL" id="MBB4961161.1"/>
    </source>
</evidence>
<sequence>MRNARQRESASPIDRLIDLRDRTLALRRVIGAATNSTPRYRGRDATRLVSVAAGGNGRVEAVDIDEGWFHGRGASGLGPALLEAYQAAMAEVLRGAVERIEEAGEEGRPSFVETSTPTPSVEPFSYVTFDDVEEALRAFDRGLAERREHRTAAPPDGERVLHGPYSLVTIVVRDGAITAIRVESHVTRSQVRLVRQDAVAAFGKLGA</sequence>
<keyword evidence="2" id="KW-1185">Reference proteome</keyword>
<comment type="caution">
    <text evidence="1">The sequence shown here is derived from an EMBL/GenBank/DDBJ whole genome shotgun (WGS) entry which is preliminary data.</text>
</comment>
<name>A0A7W7SUK7_9ACTN</name>
<protein>
    <submittedName>
        <fullName evidence="1">DNA-binding protein YbaB</fullName>
    </submittedName>
</protein>
<dbReference type="RefSeq" id="WP_184536804.1">
    <property type="nucleotide sequence ID" value="NZ_JACHJW010000001.1"/>
</dbReference>
<reference evidence="1 2" key="1">
    <citation type="submission" date="2020-08" db="EMBL/GenBank/DDBJ databases">
        <title>Sequencing the genomes of 1000 actinobacteria strains.</title>
        <authorList>
            <person name="Klenk H.-P."/>
        </authorList>
    </citation>
    <scope>NUCLEOTIDE SEQUENCE [LARGE SCALE GENOMIC DNA]</scope>
    <source>
        <strain evidence="1 2">DSM 45886</strain>
    </source>
</reference>
<accession>A0A7W7SUK7</accession>
<dbReference type="InterPro" id="IPR036894">
    <property type="entry name" value="YbaB-like_sf"/>
</dbReference>
<evidence type="ECO:0000313" key="2">
    <source>
        <dbReference type="Proteomes" id="UP000578819"/>
    </source>
</evidence>
<dbReference type="AlphaFoldDB" id="A0A7W7SUK7"/>
<keyword evidence="1" id="KW-0238">DNA-binding</keyword>
<gene>
    <name evidence="1" type="ORF">FHR38_004894</name>
</gene>
<dbReference type="Proteomes" id="UP000578819">
    <property type="component" value="Unassembled WGS sequence"/>
</dbReference>
<proteinExistence type="predicted"/>
<organism evidence="1 2">
    <name type="scientific">Micromonospora polyrhachis</name>
    <dbReference type="NCBI Taxonomy" id="1282883"/>
    <lineage>
        <taxon>Bacteria</taxon>
        <taxon>Bacillati</taxon>
        <taxon>Actinomycetota</taxon>
        <taxon>Actinomycetes</taxon>
        <taxon>Micromonosporales</taxon>
        <taxon>Micromonosporaceae</taxon>
        <taxon>Micromonospora</taxon>
    </lineage>
</organism>
<dbReference type="Gene3D" id="3.30.1310.10">
    <property type="entry name" value="Nucleoid-associated protein YbaB-like domain"/>
    <property type="match status" value="1"/>
</dbReference>
<dbReference type="EMBL" id="JACHJW010000001">
    <property type="protein sequence ID" value="MBB4961161.1"/>
    <property type="molecule type" value="Genomic_DNA"/>
</dbReference>